<sequence>MTEFETSTASTTKTTRRQRVTWLAVGAPLTVVALVVGSLGVVSAWSTLDGAFTETDSSTASYSRAISRLDLDLALGEAHITGGGTEGVEIRRELTWAGTEPTIDETWDGDTLRVDTECPNSFPDWFNPECSIDYTAQVPRTAGADVRTATGRIDVRDLDGEVALVSTTGTMMVDNLGGPLSARATTGDLTGSDLASPEVDTSIKSGVTDLHFTEAPDRITAEATTGQIIIEVPRDDGPYRVDVQTTTGEQRVDVATDPDADRVIGVQTTTGDVHVRYAA</sequence>
<evidence type="ECO:0000256" key="1">
    <source>
        <dbReference type="SAM" id="Phobius"/>
    </source>
</evidence>
<proteinExistence type="predicted"/>
<protein>
    <submittedName>
        <fullName evidence="2">Uncharacterized protein</fullName>
    </submittedName>
</protein>
<organism evidence="2 3">
    <name type="scientific">Phytoactinopolyspora halophila</name>
    <dbReference type="NCBI Taxonomy" id="1981511"/>
    <lineage>
        <taxon>Bacteria</taxon>
        <taxon>Bacillati</taxon>
        <taxon>Actinomycetota</taxon>
        <taxon>Actinomycetes</taxon>
        <taxon>Jiangellales</taxon>
        <taxon>Jiangellaceae</taxon>
        <taxon>Phytoactinopolyspora</taxon>
    </lineage>
</organism>
<dbReference type="RefSeq" id="WP_112258961.1">
    <property type="nucleotide sequence ID" value="NZ_QMIG01000015.1"/>
</dbReference>
<comment type="caution">
    <text evidence="2">The sequence shown here is derived from an EMBL/GenBank/DDBJ whole genome shotgun (WGS) entry which is preliminary data.</text>
</comment>
<evidence type="ECO:0000313" key="3">
    <source>
        <dbReference type="Proteomes" id="UP000250462"/>
    </source>
</evidence>
<reference evidence="2 3" key="1">
    <citation type="submission" date="2018-06" db="EMBL/GenBank/DDBJ databases">
        <title>Phytoactinopolyspora halophila sp. nov., a novel halophilic actinomycete isolated from a saline soil in China.</title>
        <authorList>
            <person name="Tang S.-K."/>
        </authorList>
    </citation>
    <scope>NUCLEOTIDE SEQUENCE [LARGE SCALE GENOMIC DNA]</scope>
    <source>
        <strain evidence="2 3">YIM 96934</strain>
    </source>
</reference>
<name>A0A329QJF6_9ACTN</name>
<evidence type="ECO:0000313" key="2">
    <source>
        <dbReference type="EMBL" id="RAW12505.1"/>
    </source>
</evidence>
<dbReference type="Proteomes" id="UP000250462">
    <property type="component" value="Unassembled WGS sequence"/>
</dbReference>
<accession>A0A329QJF6</accession>
<dbReference type="OrthoDB" id="4190102at2"/>
<dbReference type="EMBL" id="QMIG01000015">
    <property type="protein sequence ID" value="RAW12505.1"/>
    <property type="molecule type" value="Genomic_DNA"/>
</dbReference>
<feature type="transmembrane region" description="Helical" evidence="1">
    <location>
        <begin position="20"/>
        <end position="45"/>
    </location>
</feature>
<keyword evidence="1" id="KW-0812">Transmembrane</keyword>
<dbReference type="AlphaFoldDB" id="A0A329QJF6"/>
<gene>
    <name evidence="2" type="ORF">DPM12_13980</name>
</gene>
<keyword evidence="1" id="KW-1133">Transmembrane helix</keyword>
<keyword evidence="3" id="KW-1185">Reference proteome</keyword>
<keyword evidence="1" id="KW-0472">Membrane</keyword>